<protein>
    <submittedName>
        <fullName evidence="4">LPXTG-motif cell wall-anchored protein</fullName>
    </submittedName>
</protein>
<feature type="chain" id="PRO_5046156584" evidence="3">
    <location>
        <begin position="29"/>
        <end position="295"/>
    </location>
</feature>
<evidence type="ECO:0000256" key="3">
    <source>
        <dbReference type="SAM" id="SignalP"/>
    </source>
</evidence>
<dbReference type="Gene3D" id="2.60.40.1080">
    <property type="match status" value="1"/>
</dbReference>
<evidence type="ECO:0000256" key="1">
    <source>
        <dbReference type="SAM" id="MobiDB-lite"/>
    </source>
</evidence>
<keyword evidence="5" id="KW-1185">Reference proteome</keyword>
<organism evidence="4 5">
    <name type="scientific">Breznakia pachnodae</name>
    <dbReference type="NCBI Taxonomy" id="265178"/>
    <lineage>
        <taxon>Bacteria</taxon>
        <taxon>Bacillati</taxon>
        <taxon>Bacillota</taxon>
        <taxon>Erysipelotrichia</taxon>
        <taxon>Erysipelotrichales</taxon>
        <taxon>Erysipelotrichaceae</taxon>
        <taxon>Breznakia</taxon>
    </lineage>
</organism>
<evidence type="ECO:0000313" key="4">
    <source>
        <dbReference type="EMBL" id="MDQ0361081.1"/>
    </source>
</evidence>
<keyword evidence="2" id="KW-0812">Transmembrane</keyword>
<reference evidence="4 5" key="1">
    <citation type="submission" date="2023-07" db="EMBL/GenBank/DDBJ databases">
        <title>Genomic Encyclopedia of Type Strains, Phase IV (KMG-IV): sequencing the most valuable type-strain genomes for metagenomic binning, comparative biology and taxonomic classification.</title>
        <authorList>
            <person name="Goeker M."/>
        </authorList>
    </citation>
    <scope>NUCLEOTIDE SEQUENCE [LARGE SCALE GENOMIC DNA]</scope>
    <source>
        <strain evidence="4 5">DSM 16784</strain>
    </source>
</reference>
<sequence length="295" mass="31729">MKRIKLLFGSALALVLALSLFVPATVSAEETDITPTDTPVATAAYTMDQAAFDADYPDGVKQGEIFDISDYYDGDISELYLYDYTGEGFAFWEIDETTGAFLASDIWVLSVGDVNLEFVDVDGNLYALDFDVIANPVDIVLDPTTVTLAPGESKTILIDTVPEDAWWFWAELALEGSDGVMVNTKISDTTVIKVEEAYDENDEWIGYTVTGLKAGTATISIETELGHTSVATITVKSPEKPISQPPATTTTTKPAVAANNGGPVTGDTTNTTMYMLMMLAALASVSGYAFLKKQK</sequence>
<accession>A0ABU0E2G3</accession>
<feature type="region of interest" description="Disordered" evidence="1">
    <location>
        <begin position="238"/>
        <end position="264"/>
    </location>
</feature>
<comment type="caution">
    <text evidence="4">The sequence shown here is derived from an EMBL/GenBank/DDBJ whole genome shotgun (WGS) entry which is preliminary data.</text>
</comment>
<keyword evidence="2" id="KW-1133">Transmembrane helix</keyword>
<feature type="signal peptide" evidence="3">
    <location>
        <begin position="1"/>
        <end position="28"/>
    </location>
</feature>
<evidence type="ECO:0000313" key="5">
    <source>
        <dbReference type="Proteomes" id="UP001230220"/>
    </source>
</evidence>
<proteinExistence type="predicted"/>
<feature type="transmembrane region" description="Helical" evidence="2">
    <location>
        <begin position="273"/>
        <end position="291"/>
    </location>
</feature>
<gene>
    <name evidence="4" type="ORF">J2S15_001828</name>
</gene>
<keyword evidence="3" id="KW-0732">Signal</keyword>
<dbReference type="EMBL" id="JAUSUR010000003">
    <property type="protein sequence ID" value="MDQ0361081.1"/>
    <property type="molecule type" value="Genomic_DNA"/>
</dbReference>
<keyword evidence="2" id="KW-0472">Membrane</keyword>
<dbReference type="RefSeq" id="WP_307407511.1">
    <property type="nucleotide sequence ID" value="NZ_JAUSUR010000003.1"/>
</dbReference>
<dbReference type="NCBIfam" id="TIGR01167">
    <property type="entry name" value="LPXTG_anchor"/>
    <property type="match status" value="1"/>
</dbReference>
<name>A0ABU0E2G3_9FIRM</name>
<dbReference type="Proteomes" id="UP001230220">
    <property type="component" value="Unassembled WGS sequence"/>
</dbReference>
<evidence type="ECO:0000256" key="2">
    <source>
        <dbReference type="SAM" id="Phobius"/>
    </source>
</evidence>
<feature type="compositionally biased region" description="Low complexity" evidence="1">
    <location>
        <begin position="245"/>
        <end position="258"/>
    </location>
</feature>